<protein>
    <submittedName>
        <fullName evidence="3">Crotonobetainyl-CoA--carnitine CoA-transferase</fullName>
    </submittedName>
</protein>
<sequence>MASSPGRVALTLPISGECTVGDTLRFWAESSPDAPFLIFDPVDDGPRRYTYAEFLEMAMRTVGLMTSLGLACGDRFAVVLDNSPEFLACWFGAAIAGTVMVPVNPNSTVDDLRYVFDHAQCRAVICGANQRRNVESAWCGPASRVITAHHGFADLSAPAPSSYAPQIAGCDPLAVLYTSGTTSRPKGVVVTHANYLAAGSTVAGQLRMRTDDRWLVVLPLFHANAQYYCVMSALVTGASVAVTARFSASRWGAQVRNLGATLASLFAAPIRMVLATPESGEDADNGLRATVFAQNITRAQLMTFQNRFDCPLLQLYGMTETIAPPLMNPLYGPSDSMSIGLPTEPGRVRVVDEDGHDVAPGEIGELLIGGIPGQTLMAGYLADDATTGQAITDGWLHTGDIVRQRSDGFLVFHDRAKNMIKRAGENVAAAEVERVIDSHPGVHESAVIGVPDEMRDEAIKAFVVPNKPGLDSLDEDELIEFCSHRLPRGKVPDQVEIVVQLPYTAVGKIRKDLLLNHGGAAHQVRRSPVAGG</sequence>
<dbReference type="InterPro" id="IPR000873">
    <property type="entry name" value="AMP-dep_synth/lig_dom"/>
</dbReference>
<evidence type="ECO:0000259" key="2">
    <source>
        <dbReference type="Pfam" id="PF13193"/>
    </source>
</evidence>
<proteinExistence type="predicted"/>
<dbReference type="STRING" id="243061.AWC25_15840"/>
<dbReference type="GO" id="GO:0016878">
    <property type="term" value="F:acid-thiol ligase activity"/>
    <property type="evidence" value="ECO:0007669"/>
    <property type="project" value="UniProtKB-ARBA"/>
</dbReference>
<evidence type="ECO:0000259" key="1">
    <source>
        <dbReference type="Pfam" id="PF00501"/>
    </source>
</evidence>
<gene>
    <name evidence="3" type="ORF">BHQ21_10170</name>
</gene>
<feature type="domain" description="AMP-dependent synthetase/ligase" evidence="1">
    <location>
        <begin position="27"/>
        <end position="381"/>
    </location>
</feature>
<dbReference type="InterPro" id="IPR025110">
    <property type="entry name" value="AMP-bd_C"/>
</dbReference>
<dbReference type="PROSITE" id="PS00455">
    <property type="entry name" value="AMP_BINDING"/>
    <property type="match status" value="1"/>
</dbReference>
<accession>A0A1E3SY42</accession>
<dbReference type="InterPro" id="IPR050237">
    <property type="entry name" value="ATP-dep_AMP-bd_enzyme"/>
</dbReference>
<reference evidence="4" key="1">
    <citation type="submission" date="2016-09" db="EMBL/GenBank/DDBJ databases">
        <authorList>
            <person name="Greninger A.L."/>
            <person name="Jerome K.R."/>
            <person name="Mcnair B."/>
            <person name="Wallis C."/>
            <person name="Fang F."/>
        </authorList>
    </citation>
    <scope>NUCLEOTIDE SEQUENCE [LARGE SCALE GENOMIC DNA]</scope>
    <source>
        <strain evidence="4">BC1_M4</strain>
    </source>
</reference>
<dbReference type="InterPro" id="IPR020845">
    <property type="entry name" value="AMP-binding_CS"/>
</dbReference>
<dbReference type="OrthoDB" id="4363623at2"/>
<organism evidence="3 4">
    <name type="scientific">Mycobacterium sherrisii</name>
    <dbReference type="NCBI Taxonomy" id="243061"/>
    <lineage>
        <taxon>Bacteria</taxon>
        <taxon>Bacillati</taxon>
        <taxon>Actinomycetota</taxon>
        <taxon>Actinomycetes</taxon>
        <taxon>Mycobacteriales</taxon>
        <taxon>Mycobacteriaceae</taxon>
        <taxon>Mycobacterium</taxon>
        <taxon>Mycobacterium simiae complex</taxon>
    </lineage>
</organism>
<dbReference type="InterPro" id="IPR042099">
    <property type="entry name" value="ANL_N_sf"/>
</dbReference>
<dbReference type="SUPFAM" id="SSF56801">
    <property type="entry name" value="Acetyl-CoA synthetase-like"/>
    <property type="match status" value="1"/>
</dbReference>
<keyword evidence="4" id="KW-1185">Reference proteome</keyword>
<dbReference type="PANTHER" id="PTHR43767:SF1">
    <property type="entry name" value="NONRIBOSOMAL PEPTIDE SYNTHASE PES1 (EUROFUNG)-RELATED"/>
    <property type="match status" value="1"/>
</dbReference>
<evidence type="ECO:0000313" key="4">
    <source>
        <dbReference type="Proteomes" id="UP000094224"/>
    </source>
</evidence>
<dbReference type="AlphaFoldDB" id="A0A1E3SY42"/>
<dbReference type="GO" id="GO:0016740">
    <property type="term" value="F:transferase activity"/>
    <property type="evidence" value="ECO:0007669"/>
    <property type="project" value="UniProtKB-KW"/>
</dbReference>
<dbReference type="EMBL" id="MIHC01000014">
    <property type="protein sequence ID" value="ODR07084.1"/>
    <property type="molecule type" value="Genomic_DNA"/>
</dbReference>
<dbReference type="Proteomes" id="UP000094224">
    <property type="component" value="Unassembled WGS sequence"/>
</dbReference>
<evidence type="ECO:0000313" key="3">
    <source>
        <dbReference type="EMBL" id="ODR07084.1"/>
    </source>
</evidence>
<dbReference type="PANTHER" id="PTHR43767">
    <property type="entry name" value="LONG-CHAIN-FATTY-ACID--COA LIGASE"/>
    <property type="match status" value="1"/>
</dbReference>
<keyword evidence="3" id="KW-0808">Transferase</keyword>
<feature type="domain" description="AMP-binding enzyme C-terminal" evidence="2">
    <location>
        <begin position="431"/>
        <end position="508"/>
    </location>
</feature>
<dbReference type="Pfam" id="PF00501">
    <property type="entry name" value="AMP-binding"/>
    <property type="match status" value="1"/>
</dbReference>
<dbReference type="InterPro" id="IPR045851">
    <property type="entry name" value="AMP-bd_C_sf"/>
</dbReference>
<name>A0A1E3SY42_9MYCO</name>
<dbReference type="Gene3D" id="3.40.50.12780">
    <property type="entry name" value="N-terminal domain of ligase-like"/>
    <property type="match status" value="1"/>
</dbReference>
<dbReference type="Gene3D" id="3.30.300.30">
    <property type="match status" value="1"/>
</dbReference>
<dbReference type="Pfam" id="PF13193">
    <property type="entry name" value="AMP-binding_C"/>
    <property type="match status" value="1"/>
</dbReference>
<comment type="caution">
    <text evidence="3">The sequence shown here is derived from an EMBL/GenBank/DDBJ whole genome shotgun (WGS) entry which is preliminary data.</text>
</comment>